<feature type="region of interest" description="Disordered" evidence="2">
    <location>
        <begin position="192"/>
        <end position="213"/>
    </location>
</feature>
<dbReference type="Proteomes" id="UP001215151">
    <property type="component" value="Unassembled WGS sequence"/>
</dbReference>
<feature type="compositionally biased region" description="Basic and acidic residues" evidence="2">
    <location>
        <begin position="204"/>
        <end position="213"/>
    </location>
</feature>
<protein>
    <submittedName>
        <fullName evidence="3">Uncharacterized protein</fullName>
    </submittedName>
</protein>
<keyword evidence="4" id="KW-1185">Reference proteome</keyword>
<evidence type="ECO:0000256" key="2">
    <source>
        <dbReference type="SAM" id="MobiDB-lite"/>
    </source>
</evidence>
<comment type="caution">
    <text evidence="3">The sequence shown here is derived from an EMBL/GenBank/DDBJ whole genome shotgun (WGS) entry which is preliminary data.</text>
</comment>
<accession>A0AAD7TSZ4</accession>
<feature type="coiled-coil region" evidence="1">
    <location>
        <begin position="144"/>
        <end position="171"/>
    </location>
</feature>
<proteinExistence type="predicted"/>
<sequence>MSAQTVAQSASALRNLTNTASTLRRVILENEPKVGSVDSFASTYFRDQWSENRAGYNNVLDASDAAAAKLAATIKYYISLQGDVNEPGAADDMIEEFSALNAKLQGLDFDQSADIAALKESFQLIGRDLAAAYKARDVAVRAELDAAQAEVAALSKQLKEISAKIKKEDEDTARQATQRATGYIGGLLGGKKKTEADDEDTISEADKDKKAKAKKAAELAKSKGEAMDAAKKLLSGDDKDSKEAQRRDLQEQLEIAQARLIKANSAARDGQSIDLDALLQVDRDIQKGLDTQIEQLKTLPNLSQQLANELANYLAAFENVKADPSPDNQRTLVNLHRKVALSCGPWKDIAGLLGDVYAKKQK</sequence>
<evidence type="ECO:0000313" key="4">
    <source>
        <dbReference type="Proteomes" id="UP001215151"/>
    </source>
</evidence>
<dbReference type="AlphaFoldDB" id="A0AAD7TSZ4"/>
<dbReference type="EMBL" id="JAPEVG010000183">
    <property type="protein sequence ID" value="KAJ8474601.1"/>
    <property type="molecule type" value="Genomic_DNA"/>
</dbReference>
<evidence type="ECO:0000256" key="1">
    <source>
        <dbReference type="SAM" id="Coils"/>
    </source>
</evidence>
<reference evidence="3" key="1">
    <citation type="submission" date="2022-11" db="EMBL/GenBank/DDBJ databases">
        <title>Genome Sequence of Cubamyces cubensis.</title>
        <authorList>
            <person name="Buettner E."/>
        </authorList>
    </citation>
    <scope>NUCLEOTIDE SEQUENCE</scope>
    <source>
        <strain evidence="3">MPL-01</strain>
    </source>
</reference>
<organism evidence="3 4">
    <name type="scientific">Trametes cubensis</name>
    <dbReference type="NCBI Taxonomy" id="1111947"/>
    <lineage>
        <taxon>Eukaryota</taxon>
        <taxon>Fungi</taxon>
        <taxon>Dikarya</taxon>
        <taxon>Basidiomycota</taxon>
        <taxon>Agaricomycotina</taxon>
        <taxon>Agaricomycetes</taxon>
        <taxon>Polyporales</taxon>
        <taxon>Polyporaceae</taxon>
        <taxon>Trametes</taxon>
    </lineage>
</organism>
<feature type="coiled-coil region" evidence="1">
    <location>
        <begin position="239"/>
        <end position="266"/>
    </location>
</feature>
<gene>
    <name evidence="3" type="ORF">ONZ51_g7101</name>
</gene>
<evidence type="ECO:0000313" key="3">
    <source>
        <dbReference type="EMBL" id="KAJ8474601.1"/>
    </source>
</evidence>
<keyword evidence="1" id="KW-0175">Coiled coil</keyword>
<name>A0AAD7TSZ4_9APHY</name>